<protein>
    <recommendedName>
        <fullName evidence="2">WD-like domain-containing protein</fullName>
    </recommendedName>
</protein>
<evidence type="ECO:0000313" key="3">
    <source>
        <dbReference type="EMBL" id="CAF9934284.1"/>
    </source>
</evidence>
<sequence>MRPLLNNLILQHYWGLVLVRLLLDLSQIHGSIAQPVNASSITITLAASDHFPNAKGDLSWFDVDVDYVGCNAITQSWLTNLNPASSTSDEEEARILTEAAYAKPFDANDPDMTEDVNSLLATIADNATALEKRQGSLFQVASAHAVKWATCASVLSCLSGKYCACNLDTSKAPGSKCQSQGGSNCCISWSNYKIKAGFFSTTFTVCNSEVEAQGKSTASCEGYGSSAQGGDVCLSNRANGCT</sequence>
<dbReference type="Proteomes" id="UP000664203">
    <property type="component" value="Unassembled WGS sequence"/>
</dbReference>
<feature type="signal peptide" evidence="1">
    <location>
        <begin position="1"/>
        <end position="33"/>
    </location>
</feature>
<gene>
    <name evidence="3" type="ORF">ALECFALPRED_005906</name>
</gene>
<dbReference type="AlphaFoldDB" id="A0A8H3IZ47"/>
<evidence type="ECO:0000256" key="1">
    <source>
        <dbReference type="SAM" id="SignalP"/>
    </source>
</evidence>
<feature type="chain" id="PRO_5034672577" description="WD-like domain-containing protein" evidence="1">
    <location>
        <begin position="34"/>
        <end position="242"/>
    </location>
</feature>
<evidence type="ECO:0000259" key="2">
    <source>
        <dbReference type="Pfam" id="PF20493"/>
    </source>
</evidence>
<proteinExistence type="predicted"/>
<name>A0A8H3IZ47_9LECA</name>
<dbReference type="Pfam" id="PF20493">
    <property type="entry name" value="WD-like_fungi"/>
    <property type="match status" value="1"/>
</dbReference>
<evidence type="ECO:0000313" key="4">
    <source>
        <dbReference type="Proteomes" id="UP000664203"/>
    </source>
</evidence>
<accession>A0A8H3IZ47</accession>
<feature type="domain" description="WD-like" evidence="2">
    <location>
        <begin position="131"/>
        <end position="241"/>
    </location>
</feature>
<keyword evidence="4" id="KW-1185">Reference proteome</keyword>
<dbReference type="EMBL" id="CAJPDR010000374">
    <property type="protein sequence ID" value="CAF9934284.1"/>
    <property type="molecule type" value="Genomic_DNA"/>
</dbReference>
<dbReference type="OrthoDB" id="3853793at2759"/>
<keyword evidence="1" id="KW-0732">Signal</keyword>
<organism evidence="3 4">
    <name type="scientific">Alectoria fallacina</name>
    <dbReference type="NCBI Taxonomy" id="1903189"/>
    <lineage>
        <taxon>Eukaryota</taxon>
        <taxon>Fungi</taxon>
        <taxon>Dikarya</taxon>
        <taxon>Ascomycota</taxon>
        <taxon>Pezizomycotina</taxon>
        <taxon>Lecanoromycetes</taxon>
        <taxon>OSLEUM clade</taxon>
        <taxon>Lecanoromycetidae</taxon>
        <taxon>Lecanorales</taxon>
        <taxon>Lecanorineae</taxon>
        <taxon>Parmeliaceae</taxon>
        <taxon>Alectoria</taxon>
    </lineage>
</organism>
<comment type="caution">
    <text evidence="3">The sequence shown here is derived from an EMBL/GenBank/DDBJ whole genome shotgun (WGS) entry which is preliminary data.</text>
</comment>
<dbReference type="InterPro" id="IPR046925">
    <property type="entry name" value="WD-like_fungi"/>
</dbReference>
<reference evidence="3" key="1">
    <citation type="submission" date="2021-03" db="EMBL/GenBank/DDBJ databases">
        <authorList>
            <person name="Tagirdzhanova G."/>
        </authorList>
    </citation>
    <scope>NUCLEOTIDE SEQUENCE</scope>
</reference>